<protein>
    <submittedName>
        <fullName evidence="1">Uncharacterized protein</fullName>
    </submittedName>
</protein>
<organism evidence="1 2">
    <name type="scientific">Blumeria hordei</name>
    <name type="common">Barley powdery mildew</name>
    <name type="synonym">Blumeria graminis f. sp. hordei</name>
    <dbReference type="NCBI Taxonomy" id="2867405"/>
    <lineage>
        <taxon>Eukaryota</taxon>
        <taxon>Fungi</taxon>
        <taxon>Dikarya</taxon>
        <taxon>Ascomycota</taxon>
        <taxon>Pezizomycotina</taxon>
        <taxon>Leotiomycetes</taxon>
        <taxon>Erysiphales</taxon>
        <taxon>Erysiphaceae</taxon>
        <taxon>Blumeria</taxon>
    </lineage>
</organism>
<reference evidence="1 2" key="1">
    <citation type="submission" date="2017-11" db="EMBL/GenBank/DDBJ databases">
        <authorList>
            <person name="Kracher B."/>
        </authorList>
    </citation>
    <scope>NUCLEOTIDE SEQUENCE [LARGE SCALE GENOMIC DNA]</scope>
    <source>
        <strain evidence="1 2">RACE1</strain>
    </source>
</reference>
<dbReference type="AlphaFoldDB" id="A0A383V1B8"/>
<dbReference type="VEuPathDB" id="FungiDB:BLGHR1_17198"/>
<dbReference type="Proteomes" id="UP000275772">
    <property type="component" value="Unassembled WGS sequence"/>
</dbReference>
<evidence type="ECO:0000313" key="2">
    <source>
        <dbReference type="Proteomes" id="UP000275772"/>
    </source>
</evidence>
<dbReference type="EMBL" id="UNSH01000095">
    <property type="protein sequence ID" value="SZF06394.1"/>
    <property type="molecule type" value="Genomic_DNA"/>
</dbReference>
<sequence length="176" mass="20049">MSSRGSSKVNVTPEELFCRLSKVSDATQLAEGFQERPQLVFDAFQTLMQRNMMLESTPNELTISQQRIKELENATSTKAAKQRPDSSNNVMSRLTDLLQPRAHKTMLIADCEQFSGKKGEYYAWKESILLKLNTNADHFPTENSRIAYICSQMKLKSREHLNSLIRNGTVLFELVS</sequence>
<gene>
    <name evidence="1" type="ORF">BLGHR1_17198</name>
</gene>
<proteinExistence type="predicted"/>
<name>A0A383V1B8_BLUHO</name>
<accession>A0A383V1B8</accession>
<evidence type="ECO:0000313" key="1">
    <source>
        <dbReference type="EMBL" id="SZF06394.1"/>
    </source>
</evidence>